<keyword evidence="2" id="KW-1185">Reference proteome</keyword>
<dbReference type="WBParaSite" id="EVEC_0001336401-mRNA-1">
    <property type="protein sequence ID" value="EVEC_0001336401-mRNA-1"/>
    <property type="gene ID" value="EVEC_0001336401"/>
</dbReference>
<gene>
    <name evidence="1" type="ORF">EVEC_LOCUS12506</name>
</gene>
<reference evidence="3" key="1">
    <citation type="submission" date="2017-02" db="UniProtKB">
        <authorList>
            <consortium name="WormBaseParasite"/>
        </authorList>
    </citation>
    <scope>IDENTIFICATION</scope>
</reference>
<name>A0A0N4VQR0_ENTVE</name>
<evidence type="ECO:0000313" key="1">
    <source>
        <dbReference type="EMBL" id="VDD97755.1"/>
    </source>
</evidence>
<proteinExistence type="predicted"/>
<reference evidence="1 2" key="2">
    <citation type="submission" date="2018-10" db="EMBL/GenBank/DDBJ databases">
        <authorList>
            <consortium name="Pathogen Informatics"/>
        </authorList>
    </citation>
    <scope>NUCLEOTIDE SEQUENCE [LARGE SCALE GENOMIC DNA]</scope>
</reference>
<accession>A0A0N4VQR0</accession>
<protein>
    <submittedName>
        <fullName evidence="3">Cyclin N-terminal domain-containing protein</fullName>
    </submittedName>
</protein>
<dbReference type="EMBL" id="UXUI01014980">
    <property type="protein sequence ID" value="VDD97755.1"/>
    <property type="molecule type" value="Genomic_DNA"/>
</dbReference>
<dbReference type="OrthoDB" id="5911813at2759"/>
<dbReference type="AlphaFoldDB" id="A0A0N4VQR0"/>
<evidence type="ECO:0000313" key="3">
    <source>
        <dbReference type="WBParaSite" id="EVEC_0001336401-mRNA-1"/>
    </source>
</evidence>
<dbReference type="Proteomes" id="UP000274131">
    <property type="component" value="Unassembled WGS sequence"/>
</dbReference>
<sequence length="133" mass="15107">MADEYAEAWGNQMSETYGHLAQSESVEVSENEWDLVANRTYAHLLDKAIVSDTIRSGNMRKKLAVVWIDYAKQWLAKREQPESTGIFVCVALVSFTLNKEIPPVKTVNSGYSAPLELNHQFYMDDLKLHARSV</sequence>
<organism evidence="3">
    <name type="scientific">Enterobius vermicularis</name>
    <name type="common">Human pinworm</name>
    <dbReference type="NCBI Taxonomy" id="51028"/>
    <lineage>
        <taxon>Eukaryota</taxon>
        <taxon>Metazoa</taxon>
        <taxon>Ecdysozoa</taxon>
        <taxon>Nematoda</taxon>
        <taxon>Chromadorea</taxon>
        <taxon>Rhabditida</taxon>
        <taxon>Spirurina</taxon>
        <taxon>Oxyuridomorpha</taxon>
        <taxon>Oxyuroidea</taxon>
        <taxon>Oxyuridae</taxon>
        <taxon>Enterobius</taxon>
    </lineage>
</organism>
<evidence type="ECO:0000313" key="2">
    <source>
        <dbReference type="Proteomes" id="UP000274131"/>
    </source>
</evidence>